<proteinExistence type="predicted"/>
<keyword evidence="7" id="KW-0963">Cytoplasm</keyword>
<dbReference type="Proteomes" id="UP000199087">
    <property type="component" value="Unassembled WGS sequence"/>
</dbReference>
<comment type="function">
    <text evidence="17">Member of the two-component regulatory system NreB/NreC involved in the control of dissimilatory nitrate/nitrite reduction in response to oxygen. NreB functions as a direct oxygen sensor histidine kinase which is autophosphorylated, in the absence of oxygen, probably at the conserved histidine residue, and transfers its phosphate group probably to a conserved aspartate residue of NreC. NreB/NreC activates the expression of the nitrate (narGHJI) and nitrite (nir) reductase operons, as well as the putative nitrate transporter gene narT.</text>
</comment>
<dbReference type="AlphaFoldDB" id="A0A0U1NW32"/>
<keyword evidence="16" id="KW-0411">Iron-sulfur</keyword>
<dbReference type="EC" id="2.7.13.3" evidence="4"/>
<dbReference type="SMART" id="SM00387">
    <property type="entry name" value="HATPase_c"/>
    <property type="match status" value="1"/>
</dbReference>
<dbReference type="GO" id="GO:0005737">
    <property type="term" value="C:cytoplasm"/>
    <property type="evidence" value="ECO:0007669"/>
    <property type="project" value="UniProtKB-SubCell"/>
</dbReference>
<gene>
    <name evidence="20" type="primary">nreB</name>
    <name evidence="20" type="ORF">BN000_02152</name>
</gene>
<keyword evidence="12 20" id="KW-0418">Kinase</keyword>
<dbReference type="Pfam" id="PF02518">
    <property type="entry name" value="HATPase_c"/>
    <property type="match status" value="1"/>
</dbReference>
<dbReference type="PROSITE" id="PS50109">
    <property type="entry name" value="HIS_KIN"/>
    <property type="match status" value="1"/>
</dbReference>
<evidence type="ECO:0000256" key="17">
    <source>
        <dbReference type="ARBA" id="ARBA00024827"/>
    </source>
</evidence>
<dbReference type="SUPFAM" id="SSF55874">
    <property type="entry name" value="ATPase domain of HSP90 chaperone/DNA topoisomerase II/histidine kinase"/>
    <property type="match status" value="1"/>
</dbReference>
<evidence type="ECO:0000256" key="7">
    <source>
        <dbReference type="ARBA" id="ARBA00022490"/>
    </source>
</evidence>
<keyword evidence="14" id="KW-0408">Iron</keyword>
<dbReference type="GO" id="GO:0005524">
    <property type="term" value="F:ATP binding"/>
    <property type="evidence" value="ECO:0007669"/>
    <property type="project" value="UniProtKB-KW"/>
</dbReference>
<evidence type="ECO:0000313" key="21">
    <source>
        <dbReference type="Proteomes" id="UP000199087"/>
    </source>
</evidence>
<keyword evidence="13" id="KW-0067">ATP-binding</keyword>
<dbReference type="GO" id="GO:0000155">
    <property type="term" value="F:phosphorelay sensor kinase activity"/>
    <property type="evidence" value="ECO:0007669"/>
    <property type="project" value="InterPro"/>
</dbReference>
<evidence type="ECO:0000256" key="6">
    <source>
        <dbReference type="ARBA" id="ARBA00022485"/>
    </source>
</evidence>
<dbReference type="Gene3D" id="3.30.565.10">
    <property type="entry name" value="Histidine kinase-like ATPase, C-terminal domain"/>
    <property type="match status" value="1"/>
</dbReference>
<evidence type="ECO:0000256" key="1">
    <source>
        <dbReference type="ARBA" id="ARBA00000085"/>
    </source>
</evidence>
<feature type="domain" description="Histidine kinase" evidence="19">
    <location>
        <begin position="20"/>
        <end position="211"/>
    </location>
</feature>
<evidence type="ECO:0000256" key="14">
    <source>
        <dbReference type="ARBA" id="ARBA00023004"/>
    </source>
</evidence>
<dbReference type="CDD" id="cd16917">
    <property type="entry name" value="HATPase_UhpB-NarQ-NarX-like"/>
    <property type="match status" value="1"/>
</dbReference>
<evidence type="ECO:0000313" key="20">
    <source>
        <dbReference type="EMBL" id="CRK82231.1"/>
    </source>
</evidence>
<dbReference type="PANTHER" id="PTHR24421:SF10">
    <property type="entry name" value="NITRATE_NITRITE SENSOR PROTEIN NARQ"/>
    <property type="match status" value="1"/>
</dbReference>
<keyword evidence="10" id="KW-0479">Metal-binding</keyword>
<dbReference type="PANTHER" id="PTHR24421">
    <property type="entry name" value="NITRATE/NITRITE SENSOR PROTEIN NARX-RELATED"/>
    <property type="match status" value="1"/>
</dbReference>
<accession>A0A0U1NW32</accession>
<dbReference type="Pfam" id="PF07730">
    <property type="entry name" value="HisKA_3"/>
    <property type="match status" value="1"/>
</dbReference>
<dbReference type="STRING" id="1499688.BN000_02152"/>
<comment type="subcellular location">
    <subcellularLocation>
        <location evidence="3">Cytoplasm</location>
    </subcellularLocation>
</comment>
<keyword evidence="21" id="KW-1185">Reference proteome</keyword>
<evidence type="ECO:0000256" key="9">
    <source>
        <dbReference type="ARBA" id="ARBA00022679"/>
    </source>
</evidence>
<dbReference type="Gene3D" id="1.20.5.1930">
    <property type="match status" value="1"/>
</dbReference>
<evidence type="ECO:0000256" key="5">
    <source>
        <dbReference type="ARBA" id="ARBA00017322"/>
    </source>
</evidence>
<keyword evidence="9" id="KW-0808">Transferase</keyword>
<dbReference type="GO" id="GO:0046983">
    <property type="term" value="F:protein dimerization activity"/>
    <property type="evidence" value="ECO:0007669"/>
    <property type="project" value="InterPro"/>
</dbReference>
<dbReference type="InterPro" id="IPR036890">
    <property type="entry name" value="HATPase_C_sf"/>
</dbReference>
<keyword evidence="6" id="KW-0004">4Fe-4S</keyword>
<dbReference type="GO" id="GO:0016020">
    <property type="term" value="C:membrane"/>
    <property type="evidence" value="ECO:0007669"/>
    <property type="project" value="InterPro"/>
</dbReference>
<evidence type="ECO:0000256" key="15">
    <source>
        <dbReference type="ARBA" id="ARBA00023012"/>
    </source>
</evidence>
<evidence type="ECO:0000256" key="2">
    <source>
        <dbReference type="ARBA" id="ARBA00001966"/>
    </source>
</evidence>
<organism evidence="20 21">
    <name type="scientific">Neobacillus massiliamazoniensis</name>
    <dbReference type="NCBI Taxonomy" id="1499688"/>
    <lineage>
        <taxon>Bacteria</taxon>
        <taxon>Bacillati</taxon>
        <taxon>Bacillota</taxon>
        <taxon>Bacilli</taxon>
        <taxon>Bacillales</taxon>
        <taxon>Bacillaceae</taxon>
        <taxon>Neobacillus</taxon>
    </lineage>
</organism>
<dbReference type="InterPro" id="IPR005467">
    <property type="entry name" value="His_kinase_dom"/>
</dbReference>
<keyword evidence="15" id="KW-0902">Two-component regulatory system</keyword>
<dbReference type="GO" id="GO:0051539">
    <property type="term" value="F:4 iron, 4 sulfur cluster binding"/>
    <property type="evidence" value="ECO:0007669"/>
    <property type="project" value="UniProtKB-KW"/>
</dbReference>
<evidence type="ECO:0000256" key="10">
    <source>
        <dbReference type="ARBA" id="ARBA00022723"/>
    </source>
</evidence>
<name>A0A0U1NW32_9BACI</name>
<evidence type="ECO:0000256" key="3">
    <source>
        <dbReference type="ARBA" id="ARBA00004496"/>
    </source>
</evidence>
<keyword evidence="11" id="KW-0547">Nucleotide-binding</keyword>
<evidence type="ECO:0000256" key="18">
    <source>
        <dbReference type="ARBA" id="ARBA00030800"/>
    </source>
</evidence>
<dbReference type="EMBL" id="CVRB01000002">
    <property type="protein sequence ID" value="CRK82231.1"/>
    <property type="molecule type" value="Genomic_DNA"/>
</dbReference>
<comment type="catalytic activity">
    <reaction evidence="1">
        <text>ATP + protein L-histidine = ADP + protein N-phospho-L-histidine.</text>
        <dbReference type="EC" id="2.7.13.3"/>
    </reaction>
</comment>
<comment type="cofactor">
    <cofactor evidence="2">
        <name>[4Fe-4S] cluster</name>
        <dbReference type="ChEBI" id="CHEBI:49883"/>
    </cofactor>
</comment>
<dbReference type="InterPro" id="IPR050482">
    <property type="entry name" value="Sensor_HK_TwoCompSys"/>
</dbReference>
<reference evidence="21" key="1">
    <citation type="submission" date="2015-05" db="EMBL/GenBank/DDBJ databases">
        <authorList>
            <person name="Urmite Genomes"/>
        </authorList>
    </citation>
    <scope>NUCLEOTIDE SEQUENCE [LARGE SCALE GENOMIC DNA]</scope>
    <source>
        <strain evidence="21">LF1</strain>
    </source>
</reference>
<dbReference type="InterPro" id="IPR011712">
    <property type="entry name" value="Sig_transdc_His_kin_sub3_dim/P"/>
</dbReference>
<protein>
    <recommendedName>
        <fullName evidence="5">Oxygen sensor histidine kinase NreB</fullName>
        <ecNumber evidence="4">2.7.13.3</ecNumber>
    </recommendedName>
    <alternativeName>
        <fullName evidence="18">Nitrogen regulation protein B</fullName>
    </alternativeName>
</protein>
<evidence type="ECO:0000256" key="16">
    <source>
        <dbReference type="ARBA" id="ARBA00023014"/>
    </source>
</evidence>
<dbReference type="RefSeq" id="WP_090634045.1">
    <property type="nucleotide sequence ID" value="NZ_CVRB01000002.1"/>
</dbReference>
<dbReference type="PRINTS" id="PR00344">
    <property type="entry name" value="BCTRLSENSOR"/>
</dbReference>
<dbReference type="InterPro" id="IPR004358">
    <property type="entry name" value="Sig_transdc_His_kin-like_C"/>
</dbReference>
<dbReference type="OrthoDB" id="9760839at2"/>
<dbReference type="InterPro" id="IPR003594">
    <property type="entry name" value="HATPase_dom"/>
</dbReference>
<evidence type="ECO:0000256" key="4">
    <source>
        <dbReference type="ARBA" id="ARBA00012438"/>
    </source>
</evidence>
<evidence type="ECO:0000256" key="13">
    <source>
        <dbReference type="ARBA" id="ARBA00022840"/>
    </source>
</evidence>
<dbReference type="GO" id="GO:0046872">
    <property type="term" value="F:metal ion binding"/>
    <property type="evidence" value="ECO:0007669"/>
    <property type="project" value="UniProtKB-KW"/>
</dbReference>
<evidence type="ECO:0000256" key="8">
    <source>
        <dbReference type="ARBA" id="ARBA00022553"/>
    </source>
</evidence>
<keyword evidence="8" id="KW-0597">Phosphoprotein</keyword>
<evidence type="ECO:0000256" key="11">
    <source>
        <dbReference type="ARBA" id="ARBA00022741"/>
    </source>
</evidence>
<evidence type="ECO:0000256" key="12">
    <source>
        <dbReference type="ARBA" id="ARBA00022777"/>
    </source>
</evidence>
<evidence type="ECO:0000259" key="19">
    <source>
        <dbReference type="PROSITE" id="PS50109"/>
    </source>
</evidence>
<sequence>MITHSIFQAQEKERKLISRELHDGIGQSLFGILLQSDIIKSIPKNENEIETHLEKLQGMITQTIEDVRHLSSELRPSTLDDHGLIATLKNFIRDFGNRFGMQINFTYKGGNERLPSSIETALYRIAQEALINAAKYSSAERIDIVIDVDKQKDTVFLTITDFGKGFELNPSNRNGVGIYSMEERASILGGDFLINSEIGKGTQIQVNIPIG</sequence>